<sequence>MTSTTPPGSNPEGSDTSASTAPLDPLTALLREVEGAPDPLTGNTSNTNSQLPPPPGSPQDKPSKKIRTPKPRWLKITGIVVLVVLLVPLVSLTRAVASPNNLSVTERAAEWMRDNNLGFVLNTFENWWLSNHQPKTGGEPDRDINAIDVEQAGPTTTVKSIAPHLPKPANVEVPYGVTPVANEGVWLPVGPTVGGAQPMYTTQVRPDSVHTSILDGLTWMDPKLLKFELFPGTEEPGGKWAKPSQVPMDQRLALAAAFNAGFRMQDARGGFYLDGQTRGTLRDGAASLVLYADGRATVGVWGRDMTLTPDVVGVRQNLDLIIDNGGGPPNPGGVPASTAKPGVPAPGLSDNADGAWGATFGNKILVWRSAVGVTGDGALVYGYGDGLGALSLAQLMLRGGCVRAMELDINTVWTTFNFYAATRALDPTSVEGTKLLPDSFKGANRYLSPDARDFVGVFTRTL</sequence>
<gene>
    <name evidence="3" type="ORF">UFOPK3331_01273</name>
</gene>
<feature type="region of interest" description="Disordered" evidence="1">
    <location>
        <begin position="1"/>
        <end position="69"/>
    </location>
</feature>
<reference evidence="3" key="1">
    <citation type="submission" date="2020-05" db="EMBL/GenBank/DDBJ databases">
        <authorList>
            <person name="Chiriac C."/>
            <person name="Salcher M."/>
            <person name="Ghai R."/>
            <person name="Kavagutti S V."/>
        </authorList>
    </citation>
    <scope>NUCLEOTIDE SEQUENCE</scope>
</reference>
<keyword evidence="2" id="KW-1133">Transmembrane helix</keyword>
<protein>
    <submittedName>
        <fullName evidence="3">Unannotated protein</fullName>
    </submittedName>
</protein>
<accession>A0A6J5ZR62</accession>
<feature type="transmembrane region" description="Helical" evidence="2">
    <location>
        <begin position="73"/>
        <end position="92"/>
    </location>
</feature>
<dbReference type="EMBL" id="CAESAL010000047">
    <property type="protein sequence ID" value="CAB4343776.1"/>
    <property type="molecule type" value="Genomic_DNA"/>
</dbReference>
<keyword evidence="2" id="KW-0812">Transmembrane</keyword>
<evidence type="ECO:0000313" key="3">
    <source>
        <dbReference type="EMBL" id="CAB4343776.1"/>
    </source>
</evidence>
<proteinExistence type="predicted"/>
<feature type="compositionally biased region" description="Polar residues" evidence="1">
    <location>
        <begin position="1"/>
        <end position="20"/>
    </location>
</feature>
<evidence type="ECO:0000256" key="1">
    <source>
        <dbReference type="SAM" id="MobiDB-lite"/>
    </source>
</evidence>
<dbReference type="AlphaFoldDB" id="A0A6J5ZR62"/>
<keyword evidence="2" id="KW-0472">Membrane</keyword>
<organism evidence="3">
    <name type="scientific">freshwater metagenome</name>
    <dbReference type="NCBI Taxonomy" id="449393"/>
    <lineage>
        <taxon>unclassified sequences</taxon>
        <taxon>metagenomes</taxon>
        <taxon>ecological metagenomes</taxon>
    </lineage>
</organism>
<name>A0A6J5ZR62_9ZZZZ</name>
<evidence type="ECO:0000256" key="2">
    <source>
        <dbReference type="SAM" id="Phobius"/>
    </source>
</evidence>